<accession>A0A0D7CGD0</accession>
<evidence type="ECO:0000256" key="6">
    <source>
        <dbReference type="ARBA" id="ARBA00022837"/>
    </source>
</evidence>
<dbReference type="Gene3D" id="3.40.50.200">
    <property type="entry name" value="Peptidase S8/S53 domain"/>
    <property type="match status" value="1"/>
</dbReference>
<dbReference type="InterPro" id="IPR030400">
    <property type="entry name" value="Sedolisin_dom"/>
</dbReference>
<dbReference type="GO" id="GO:0046872">
    <property type="term" value="F:metal ion binding"/>
    <property type="evidence" value="ECO:0007669"/>
    <property type="project" value="UniProtKB-KW"/>
</dbReference>
<keyword evidence="7" id="KW-0865">Zymogen</keyword>
<dbReference type="SUPFAM" id="SSF54897">
    <property type="entry name" value="Protease propeptides/inhibitors"/>
    <property type="match status" value="1"/>
</dbReference>
<evidence type="ECO:0000256" key="3">
    <source>
        <dbReference type="ARBA" id="ARBA00022723"/>
    </source>
</evidence>
<evidence type="ECO:0000256" key="7">
    <source>
        <dbReference type="ARBA" id="ARBA00023145"/>
    </source>
</evidence>
<dbReference type="SUPFAM" id="SSF52743">
    <property type="entry name" value="Subtilisin-like"/>
    <property type="match status" value="1"/>
</dbReference>
<dbReference type="Pfam" id="PF00082">
    <property type="entry name" value="Peptidase_S8"/>
    <property type="match status" value="1"/>
</dbReference>
<keyword evidence="5" id="KW-0720">Serine protease</keyword>
<dbReference type="CDD" id="cd04056">
    <property type="entry name" value="Peptidases_S53"/>
    <property type="match status" value="1"/>
</dbReference>
<dbReference type="PANTHER" id="PTHR14218">
    <property type="entry name" value="PROTEASE S8 TRIPEPTIDYL PEPTIDASE I CLN2"/>
    <property type="match status" value="1"/>
</dbReference>
<keyword evidence="2" id="KW-0645">Protease</keyword>
<dbReference type="GO" id="GO:0006508">
    <property type="term" value="P:proteolysis"/>
    <property type="evidence" value="ECO:0007669"/>
    <property type="project" value="UniProtKB-KW"/>
</dbReference>
<dbReference type="EMBL" id="JRKI01000034">
    <property type="protein sequence ID" value="KIZ15243.1"/>
    <property type="molecule type" value="Genomic_DNA"/>
</dbReference>
<evidence type="ECO:0000313" key="10">
    <source>
        <dbReference type="Proteomes" id="UP000032458"/>
    </source>
</evidence>
<organism evidence="9 10">
    <name type="scientific">Streptomyces natalensis ATCC 27448</name>
    <dbReference type="NCBI Taxonomy" id="1240678"/>
    <lineage>
        <taxon>Bacteria</taxon>
        <taxon>Bacillati</taxon>
        <taxon>Actinomycetota</taxon>
        <taxon>Actinomycetes</taxon>
        <taxon>Kitasatosporales</taxon>
        <taxon>Streptomycetaceae</taxon>
        <taxon>Streptomyces</taxon>
    </lineage>
</organism>
<keyword evidence="4" id="KW-0378">Hydrolase</keyword>
<name>A0A0D7CGD0_9ACTN</name>
<dbReference type="InterPro" id="IPR050819">
    <property type="entry name" value="Tripeptidyl-peptidase_I"/>
</dbReference>
<dbReference type="PANTHER" id="PTHR14218:SF15">
    <property type="entry name" value="TRIPEPTIDYL-PEPTIDASE 1"/>
    <property type="match status" value="1"/>
</dbReference>
<evidence type="ECO:0000313" key="9">
    <source>
        <dbReference type="EMBL" id="KIZ15243.1"/>
    </source>
</evidence>
<evidence type="ECO:0000256" key="2">
    <source>
        <dbReference type="ARBA" id="ARBA00022670"/>
    </source>
</evidence>
<sequence>MPVPDARHIDEVDDAQQIDVTLVLRRREELPKSLVEGSDTVSTEEFAERYGANPDDIDLVCRTAEDHGLTVLKTDPAARKVEIAGTLGQLRTVVDPGRLTWVQSTDPVTGKSTEHRHRDGTLQILPEWNGIVTGVFGFDDRPQARPHLHRRDAAEGDGISYSPVQLGELYDFPPQTDGTGRTIAIVELGGGFEQENLKDYFTGLGLPTRPSVTAVSVGHGQNAPDGPQGDDGEVQLDIEVAGALAPGAQQIVYFGGKDDRGFIDTVSAAVHANPPPTAVSISWGKPEEAWTPQGRREMDEVFMDAAALGVTVCAAAGDHGASDGVRDGRPHPDFPATSPHVLACGGTRLEADARTRTIDSETVWNNRDGWASGGGYSTAFARPSWQASAGSPDGVTRRRGIPDVAGDADRGTGYEVVIDGQEAVIGGTSAVAPLWAALAARLSESKNRRLGLMQPQLYAGITPGETVVGFRDITDGDIGTYQAATGWDACTGLGVPVGTELLARV</sequence>
<protein>
    <submittedName>
        <fullName evidence="9">Peptidase S53</fullName>
    </submittedName>
</protein>
<evidence type="ECO:0000259" key="8">
    <source>
        <dbReference type="PROSITE" id="PS51695"/>
    </source>
</evidence>
<feature type="domain" description="Peptidase S53" evidence="8">
    <location>
        <begin position="160"/>
        <end position="505"/>
    </location>
</feature>
<dbReference type="InterPro" id="IPR015366">
    <property type="entry name" value="S53_propep"/>
</dbReference>
<keyword evidence="6" id="KW-0106">Calcium</keyword>
<dbReference type="InterPro" id="IPR000209">
    <property type="entry name" value="Peptidase_S8/S53_dom"/>
</dbReference>
<dbReference type="GO" id="GO:0008240">
    <property type="term" value="F:tripeptidyl-peptidase activity"/>
    <property type="evidence" value="ECO:0007669"/>
    <property type="project" value="TreeGrafter"/>
</dbReference>
<evidence type="ECO:0000256" key="1">
    <source>
        <dbReference type="ARBA" id="ARBA00001913"/>
    </source>
</evidence>
<dbReference type="PROSITE" id="PS51695">
    <property type="entry name" value="SEDOLISIN"/>
    <property type="match status" value="1"/>
</dbReference>
<dbReference type="InterPro" id="IPR036852">
    <property type="entry name" value="Peptidase_S8/S53_dom_sf"/>
</dbReference>
<keyword evidence="10" id="KW-1185">Reference proteome</keyword>
<evidence type="ECO:0000256" key="5">
    <source>
        <dbReference type="ARBA" id="ARBA00022825"/>
    </source>
</evidence>
<comment type="cofactor">
    <cofactor evidence="1">
        <name>Ca(2+)</name>
        <dbReference type="ChEBI" id="CHEBI:29108"/>
    </cofactor>
</comment>
<evidence type="ECO:0000256" key="4">
    <source>
        <dbReference type="ARBA" id="ARBA00022801"/>
    </source>
</evidence>
<comment type="caution">
    <text evidence="9">The sequence shown here is derived from an EMBL/GenBank/DDBJ whole genome shotgun (WGS) entry which is preliminary data.</text>
</comment>
<dbReference type="PATRIC" id="fig|1240678.4.peg.5747"/>
<dbReference type="SMART" id="SM00944">
    <property type="entry name" value="Pro-kuma_activ"/>
    <property type="match status" value="1"/>
</dbReference>
<keyword evidence="3" id="KW-0479">Metal-binding</keyword>
<dbReference type="AlphaFoldDB" id="A0A0D7CGD0"/>
<dbReference type="GO" id="GO:0004252">
    <property type="term" value="F:serine-type endopeptidase activity"/>
    <property type="evidence" value="ECO:0007669"/>
    <property type="project" value="InterPro"/>
</dbReference>
<proteinExistence type="predicted"/>
<reference evidence="9 10" key="1">
    <citation type="submission" date="2014-09" db="EMBL/GenBank/DDBJ databases">
        <title>Draft genome sequence of Streptomyces natalensis ATCC 27448, producer of the antifungal pimaricin.</title>
        <authorList>
            <person name="Mendes M.V."/>
            <person name="Beites T."/>
            <person name="Pires S."/>
            <person name="Santos C.L."/>
            <person name="Moradas-Ferreira P."/>
        </authorList>
    </citation>
    <scope>NUCLEOTIDE SEQUENCE [LARGE SCALE GENOMIC DNA]</scope>
    <source>
        <strain evidence="9 10">ATCC 27448</strain>
    </source>
</reference>
<dbReference type="Proteomes" id="UP000032458">
    <property type="component" value="Unassembled WGS sequence"/>
</dbReference>
<gene>
    <name evidence="9" type="ORF">SNA_26990</name>
</gene>